<organism evidence="5">
    <name type="scientific">Zea mays</name>
    <name type="common">Maize</name>
    <dbReference type="NCBI Taxonomy" id="4577"/>
    <lineage>
        <taxon>Eukaryota</taxon>
        <taxon>Viridiplantae</taxon>
        <taxon>Streptophyta</taxon>
        <taxon>Embryophyta</taxon>
        <taxon>Tracheophyta</taxon>
        <taxon>Spermatophyta</taxon>
        <taxon>Magnoliopsida</taxon>
        <taxon>Liliopsida</taxon>
        <taxon>Poales</taxon>
        <taxon>Poaceae</taxon>
        <taxon>PACMAD clade</taxon>
        <taxon>Panicoideae</taxon>
        <taxon>Andropogonodae</taxon>
        <taxon>Andropogoneae</taxon>
        <taxon>Tripsacinae</taxon>
        <taxon>Zea</taxon>
    </lineage>
</organism>
<dbReference type="InterPro" id="IPR036298">
    <property type="entry name" value="Chalcone_isomerase_sf"/>
</dbReference>
<dbReference type="InterPro" id="IPR016089">
    <property type="entry name" value="Chalcone_isomerase_bundle_sf"/>
</dbReference>
<dbReference type="InterPro" id="IPR016087">
    <property type="entry name" value="Chalcone_isomerase"/>
</dbReference>
<dbReference type="InterPro" id="IPR016088">
    <property type="entry name" value="Chalcone_isomerase_3-sand"/>
</dbReference>
<dbReference type="EMBL" id="CM000781">
    <property type="protein sequence ID" value="AQK70121.1"/>
    <property type="molecule type" value="Genomic_DNA"/>
</dbReference>
<dbReference type="InParanoid" id="A0A1D6H5M0"/>
<keyword evidence="5" id="KW-0413">Isomerase</keyword>
<dbReference type="Gene3D" id="1.10.890.20">
    <property type="match status" value="1"/>
</dbReference>
<dbReference type="Pfam" id="PF02431">
    <property type="entry name" value="Chalcone"/>
    <property type="match status" value="1"/>
</dbReference>
<evidence type="ECO:0000259" key="4">
    <source>
        <dbReference type="Pfam" id="PF02431"/>
    </source>
</evidence>
<feature type="region of interest" description="Disordered" evidence="3">
    <location>
        <begin position="1"/>
        <end position="21"/>
    </location>
</feature>
<name>A0A1D6H5M0_MAIZE</name>
<evidence type="ECO:0000313" key="5">
    <source>
        <dbReference type="EMBL" id="AQK70121.1"/>
    </source>
</evidence>
<dbReference type="ExpressionAtlas" id="A0A1D6H5M0">
    <property type="expression patterns" value="baseline and differential"/>
</dbReference>
<accession>A0A1D6H5M0</accession>
<evidence type="ECO:0000256" key="2">
    <source>
        <dbReference type="RuleBase" id="RU361158"/>
    </source>
</evidence>
<dbReference type="SUPFAM" id="SSF54626">
    <property type="entry name" value="Chalcone isomerase"/>
    <property type="match status" value="2"/>
</dbReference>
<dbReference type="AlphaFoldDB" id="A0A1D6H5M0"/>
<feature type="domain" description="Chalcone isomerase" evidence="4">
    <location>
        <begin position="74"/>
        <end position="237"/>
    </location>
</feature>
<dbReference type="PANTHER" id="PTHR47698:SF2">
    <property type="entry name" value="FATTY-ACID-BINDING PROTEIN 3, CHLOROPLASTIC"/>
    <property type="match status" value="1"/>
</dbReference>
<comment type="similarity">
    <text evidence="1 2">Belongs to the chalcone isomerase family.</text>
</comment>
<dbReference type="FunCoup" id="A0A1D6H5M0">
    <property type="interactions" value="1837"/>
</dbReference>
<proteinExistence type="inferred from homology"/>
<reference evidence="5" key="1">
    <citation type="submission" date="2015-12" db="EMBL/GenBank/DDBJ databases">
        <title>Update maize B73 reference genome by single molecule sequencing technologies.</title>
        <authorList>
            <consortium name="Maize Genome Sequencing Project"/>
            <person name="Ware D."/>
        </authorList>
    </citation>
    <scope>NUCLEOTIDE SEQUENCE</scope>
    <source>
        <tissue evidence="5">Seedling</tissue>
    </source>
</reference>
<gene>
    <name evidence="5" type="ORF">ZEAMMB73_Zm00001d016144</name>
</gene>
<feature type="compositionally biased region" description="Low complexity" evidence="3">
    <location>
        <begin position="8"/>
        <end position="21"/>
    </location>
</feature>
<dbReference type="GO" id="GO:0016872">
    <property type="term" value="F:intramolecular lyase activity"/>
    <property type="evidence" value="ECO:0007669"/>
    <property type="project" value="InterPro"/>
</dbReference>
<evidence type="ECO:0000256" key="3">
    <source>
        <dbReference type="SAM" id="MobiDB-lite"/>
    </source>
</evidence>
<dbReference type="STRING" id="4577.A0A1D6H5M0"/>
<protein>
    <recommendedName>
        <fullName evidence="2">Chalcone-flavonone isomerase family protein</fullName>
    </recommendedName>
</protein>
<sequence length="303" mass="33047">MRRPPRADWPAASRAAGAPGGCRSPVQPGAVQLVMQHGRNLLGEGLGVLLGEIGVRFMLIQQIGDTFVTEDTTNVMFPREVTVPGYTHPLVAVGTGYREKFFVKVYAAAFYVDYSLRLDTEQWKAKTGIESFDSSSVFDSIFKAPVVKSLSIILVRAVDGKTFVNALNDVIARQIKNPNAEEESSLSTLQNTFLGRNLKQGTSIYLTWLEPKRMLIISQCAAFRGNEANAVTSNIENSGIQTVKMAVEGISISEDEDPRQVDAEIKSATVNYALYDGFFGKSTVCPSLRSSTAQLLDALLLAK</sequence>
<dbReference type="SMR" id="A0A1D6H5M0"/>
<dbReference type="Gene3D" id="3.50.70.10">
    <property type="match status" value="1"/>
</dbReference>
<evidence type="ECO:0000256" key="1">
    <source>
        <dbReference type="ARBA" id="ARBA00007166"/>
    </source>
</evidence>
<dbReference type="PANTHER" id="PTHR47698">
    <property type="entry name" value="FATTY-ACID-BINDING PROTEIN 3, CHLOROPLASTIC"/>
    <property type="match status" value="1"/>
</dbReference>